<reference evidence="6 7" key="1">
    <citation type="submission" date="2020-03" db="EMBL/GenBank/DDBJ databases">
        <title>Whole genome shotgun sequence of Phytohabitans suffuscus NBRC 105367.</title>
        <authorList>
            <person name="Komaki H."/>
            <person name="Tamura T."/>
        </authorList>
    </citation>
    <scope>NUCLEOTIDE SEQUENCE [LARGE SCALE GENOMIC DNA]</scope>
    <source>
        <strain evidence="6 7">NBRC 105367</strain>
    </source>
</reference>
<dbReference type="InterPro" id="IPR027417">
    <property type="entry name" value="P-loop_NTPase"/>
</dbReference>
<evidence type="ECO:0000256" key="2">
    <source>
        <dbReference type="ARBA" id="ARBA00022448"/>
    </source>
</evidence>
<evidence type="ECO:0000256" key="3">
    <source>
        <dbReference type="ARBA" id="ARBA00022741"/>
    </source>
</evidence>
<evidence type="ECO:0000313" key="7">
    <source>
        <dbReference type="Proteomes" id="UP000503011"/>
    </source>
</evidence>
<keyword evidence="3" id="KW-0547">Nucleotide-binding</keyword>
<gene>
    <name evidence="6" type="ORF">Psuf_017040</name>
</gene>
<reference evidence="6 7" key="2">
    <citation type="submission" date="2020-03" db="EMBL/GenBank/DDBJ databases">
        <authorList>
            <person name="Ichikawa N."/>
            <person name="Kimura A."/>
            <person name="Kitahashi Y."/>
            <person name="Uohara A."/>
        </authorList>
    </citation>
    <scope>NUCLEOTIDE SEQUENCE [LARGE SCALE GENOMIC DNA]</scope>
    <source>
        <strain evidence="6 7">NBRC 105367</strain>
    </source>
</reference>
<dbReference type="GO" id="GO:0042626">
    <property type="term" value="F:ATPase-coupled transmembrane transporter activity"/>
    <property type="evidence" value="ECO:0007669"/>
    <property type="project" value="TreeGrafter"/>
</dbReference>
<dbReference type="SMART" id="SM00382">
    <property type="entry name" value="AAA"/>
    <property type="match status" value="2"/>
</dbReference>
<dbReference type="AlphaFoldDB" id="A0A6F8YEL6"/>
<dbReference type="Proteomes" id="UP000503011">
    <property type="component" value="Chromosome"/>
</dbReference>
<dbReference type="KEGG" id="psuu:Psuf_017040"/>
<dbReference type="Pfam" id="PF00005">
    <property type="entry name" value="ABC_tran"/>
    <property type="match status" value="2"/>
</dbReference>
<evidence type="ECO:0000313" key="6">
    <source>
        <dbReference type="EMBL" id="BCB84391.1"/>
    </source>
</evidence>
<dbReference type="InterPro" id="IPR003593">
    <property type="entry name" value="AAA+_ATPase"/>
</dbReference>
<keyword evidence="4 6" id="KW-0067">ATP-binding</keyword>
<dbReference type="PROSITE" id="PS00211">
    <property type="entry name" value="ABC_TRANSPORTER_1"/>
    <property type="match status" value="2"/>
</dbReference>
<dbReference type="CDD" id="cd03225">
    <property type="entry name" value="ABC_cobalt_CbiO_domain1"/>
    <property type="match status" value="2"/>
</dbReference>
<keyword evidence="7" id="KW-1185">Reference proteome</keyword>
<dbReference type="InterPro" id="IPR050095">
    <property type="entry name" value="ECF_ABC_transporter_ATP-bd"/>
</dbReference>
<keyword evidence="2" id="KW-0813">Transport</keyword>
<dbReference type="GO" id="GO:0016887">
    <property type="term" value="F:ATP hydrolysis activity"/>
    <property type="evidence" value="ECO:0007669"/>
    <property type="project" value="InterPro"/>
</dbReference>
<dbReference type="PROSITE" id="PS50893">
    <property type="entry name" value="ABC_TRANSPORTER_2"/>
    <property type="match status" value="2"/>
</dbReference>
<dbReference type="GO" id="GO:0043190">
    <property type="term" value="C:ATP-binding cassette (ABC) transporter complex"/>
    <property type="evidence" value="ECO:0007669"/>
    <property type="project" value="TreeGrafter"/>
</dbReference>
<dbReference type="GO" id="GO:0005524">
    <property type="term" value="F:ATP binding"/>
    <property type="evidence" value="ECO:0007669"/>
    <property type="project" value="UniProtKB-KW"/>
</dbReference>
<evidence type="ECO:0000256" key="1">
    <source>
        <dbReference type="ARBA" id="ARBA00005417"/>
    </source>
</evidence>
<dbReference type="RefSeq" id="WP_173155543.1">
    <property type="nucleotide sequence ID" value="NZ_AP022871.1"/>
</dbReference>
<dbReference type="PANTHER" id="PTHR43553">
    <property type="entry name" value="HEAVY METAL TRANSPORTER"/>
    <property type="match status" value="1"/>
</dbReference>
<feature type="domain" description="ABC transporter" evidence="5">
    <location>
        <begin position="2"/>
        <end position="228"/>
    </location>
</feature>
<name>A0A6F8YEL6_9ACTN</name>
<dbReference type="InterPro" id="IPR017871">
    <property type="entry name" value="ABC_transporter-like_CS"/>
</dbReference>
<dbReference type="Gene3D" id="3.40.50.300">
    <property type="entry name" value="P-loop containing nucleotide triphosphate hydrolases"/>
    <property type="match status" value="2"/>
</dbReference>
<accession>A0A6F8YEL6</accession>
<evidence type="ECO:0000256" key="4">
    <source>
        <dbReference type="ARBA" id="ARBA00022840"/>
    </source>
</evidence>
<protein>
    <submittedName>
        <fullName evidence="6">ABC transporter ATP-binding protein</fullName>
    </submittedName>
</protein>
<dbReference type="SUPFAM" id="SSF52540">
    <property type="entry name" value="P-loop containing nucleoside triphosphate hydrolases"/>
    <property type="match status" value="2"/>
</dbReference>
<evidence type="ECO:0000259" key="5">
    <source>
        <dbReference type="PROSITE" id="PS50893"/>
    </source>
</evidence>
<sequence length="458" mass="48180">MILAKGFGWRHAGRRAWAVRGLDLHVERGERVLLLGPSGAGKSTLLAALAGLLAADSGEREGTVEVDGRVGIVFQDPQTQIVMARAGDDVAFGLENHAVPPARIWPRVDEALARVGFPYGRDRSTTALSGGEQQRLALAGALALRPDVLLLDEPTANLDPAGADLVRDALRDALDPATTVVLVEHRVAEALPLVDRVVVLDPGGGVRADGPPDEVFATHGGRLAAEGVWVPGHPLEARRACAPPGEGLLAAEKATIRDRLAAVDLLVREGESLAILGANGRGKSTLALLLGGLLKPDSGRIAATAALAGPDAATAPHRWRAPALARRIGSVFQDPEHQFVTSTVYDELALGPRRTGLPEDAIRSTVDELLARLRLDRLAGANPYTLSGGEARRLSVATALASAPALLVLDEPTFGQDRRTWIELVALLAGLRDEGRAIVTVTHDAAFVEALADRTVPL</sequence>
<proteinExistence type="inferred from homology"/>
<comment type="similarity">
    <text evidence="1">Belongs to the ABC transporter superfamily.</text>
</comment>
<organism evidence="6 7">
    <name type="scientific">Phytohabitans suffuscus</name>
    <dbReference type="NCBI Taxonomy" id="624315"/>
    <lineage>
        <taxon>Bacteria</taxon>
        <taxon>Bacillati</taxon>
        <taxon>Actinomycetota</taxon>
        <taxon>Actinomycetes</taxon>
        <taxon>Micromonosporales</taxon>
        <taxon>Micromonosporaceae</taxon>
    </lineage>
</organism>
<dbReference type="EMBL" id="AP022871">
    <property type="protein sequence ID" value="BCB84391.1"/>
    <property type="molecule type" value="Genomic_DNA"/>
</dbReference>
<dbReference type="InterPro" id="IPR015856">
    <property type="entry name" value="ABC_transpr_CbiO/EcfA_su"/>
</dbReference>
<dbReference type="PANTHER" id="PTHR43553:SF24">
    <property type="entry name" value="ENERGY-COUPLING FACTOR TRANSPORTER ATP-BINDING PROTEIN ECFA1"/>
    <property type="match status" value="1"/>
</dbReference>
<feature type="domain" description="ABC transporter" evidence="5">
    <location>
        <begin position="243"/>
        <end position="458"/>
    </location>
</feature>
<dbReference type="InterPro" id="IPR003439">
    <property type="entry name" value="ABC_transporter-like_ATP-bd"/>
</dbReference>